<comment type="caution">
    <text evidence="2">The sequence shown here is derived from an EMBL/GenBank/DDBJ whole genome shotgun (WGS) entry which is preliminary data.</text>
</comment>
<feature type="region of interest" description="Disordered" evidence="1">
    <location>
        <begin position="13"/>
        <end position="36"/>
    </location>
</feature>
<protein>
    <submittedName>
        <fullName evidence="2">Uncharacterized protein</fullName>
    </submittedName>
</protein>
<accession>A0A4R4DUF6</accession>
<name>A0A4R4DUF6_9BACT</name>
<dbReference type="Proteomes" id="UP000295164">
    <property type="component" value="Unassembled WGS sequence"/>
</dbReference>
<sequence length="86" mass="9883">MYQKTKNYVATTKVGRLTTKEGQENQPPFQLEQHRNPLPVDLKTCTRILNKGSEQALSESEVEQIANFLWALAQISCDIYLDEKNK</sequence>
<organism evidence="2 3">
    <name type="scientific">Flaviaesturariibacter aridisoli</name>
    <dbReference type="NCBI Taxonomy" id="2545761"/>
    <lineage>
        <taxon>Bacteria</taxon>
        <taxon>Pseudomonadati</taxon>
        <taxon>Bacteroidota</taxon>
        <taxon>Chitinophagia</taxon>
        <taxon>Chitinophagales</taxon>
        <taxon>Chitinophagaceae</taxon>
        <taxon>Flaviaestuariibacter</taxon>
    </lineage>
</organism>
<keyword evidence="3" id="KW-1185">Reference proteome</keyword>
<dbReference type="RefSeq" id="WP_131854429.1">
    <property type="nucleotide sequence ID" value="NZ_SKFH01000062.1"/>
</dbReference>
<evidence type="ECO:0000256" key="1">
    <source>
        <dbReference type="SAM" id="MobiDB-lite"/>
    </source>
</evidence>
<evidence type="ECO:0000313" key="2">
    <source>
        <dbReference type="EMBL" id="TCZ64585.1"/>
    </source>
</evidence>
<gene>
    <name evidence="2" type="ORF">E0486_18180</name>
</gene>
<reference evidence="2 3" key="1">
    <citation type="submission" date="2019-03" db="EMBL/GenBank/DDBJ databases">
        <authorList>
            <person name="Kim M.K.M."/>
        </authorList>
    </citation>
    <scope>NUCLEOTIDE SEQUENCE [LARGE SCALE GENOMIC DNA]</scope>
    <source>
        <strain evidence="2 3">17J68-15</strain>
    </source>
</reference>
<evidence type="ECO:0000313" key="3">
    <source>
        <dbReference type="Proteomes" id="UP000295164"/>
    </source>
</evidence>
<proteinExistence type="predicted"/>
<dbReference type="EMBL" id="SKFH01000062">
    <property type="protein sequence ID" value="TCZ64585.1"/>
    <property type="molecule type" value="Genomic_DNA"/>
</dbReference>
<dbReference type="AlphaFoldDB" id="A0A4R4DUF6"/>